<evidence type="ECO:0000313" key="4">
    <source>
        <dbReference type="Proteomes" id="UP000249166"/>
    </source>
</evidence>
<dbReference type="InterPro" id="IPR052345">
    <property type="entry name" value="Rad_response_metalloprotease"/>
</dbReference>
<proteinExistence type="inferred from homology"/>
<dbReference type="PANTHER" id="PTHR43236:SF1">
    <property type="entry name" value="BLL7220 PROTEIN"/>
    <property type="match status" value="1"/>
</dbReference>
<organism evidence="3 4">
    <name type="scientific">Arthrobacter globiformis</name>
    <dbReference type="NCBI Taxonomy" id="1665"/>
    <lineage>
        <taxon>Bacteria</taxon>
        <taxon>Bacillati</taxon>
        <taxon>Actinomycetota</taxon>
        <taxon>Actinomycetes</taxon>
        <taxon>Micrococcales</taxon>
        <taxon>Micrococcaceae</taxon>
        <taxon>Arthrobacter</taxon>
    </lineage>
</organism>
<evidence type="ECO:0000259" key="2">
    <source>
        <dbReference type="PROSITE" id="PS50943"/>
    </source>
</evidence>
<dbReference type="CDD" id="cd00093">
    <property type="entry name" value="HTH_XRE"/>
    <property type="match status" value="1"/>
</dbReference>
<dbReference type="InterPro" id="IPR010982">
    <property type="entry name" value="Lambda_DNA-bd_dom_sf"/>
</dbReference>
<sequence length="366" mass="40548">MSTSTLRWNPSRLALARERRGLTRSGLAQQLDVNARTVTRWETDERGPQPETLDQLAKELNFPVAFFTGPDVEEIPTAAVSFRAMSKTSAALRNSAISAGRIAVVMSTWMGERFALPTPELPTLSGYDPETAARVVREKWGLGTAPIPNLLDVLEAHGVRVFSLAMDVVEIDAFSFFRHKTPFILMNTSKSGERQRFDAAHELGHLVLHAEENPPSGREAEAQAHRFAAAFLMPREDVMSLPLWNVGAQTVITAKKRWRVAAMALAHRLRELEMVTEWGYRDLCIQLSRSGYRRGEPQNATVPETSQVLRKILSALRADGISPADVANEVHLEVKELNAHMFGLVPLVVEGEGGGQKSRATLRLVN</sequence>
<dbReference type="PROSITE" id="PS50943">
    <property type="entry name" value="HTH_CROC1"/>
    <property type="match status" value="1"/>
</dbReference>
<gene>
    <name evidence="3" type="ORF">DBZ45_04790</name>
</gene>
<dbReference type="OrthoDB" id="9794834at2"/>
<feature type="domain" description="HTH cro/C1-type" evidence="2">
    <location>
        <begin position="13"/>
        <end position="67"/>
    </location>
</feature>
<dbReference type="Gene3D" id="1.10.10.2910">
    <property type="match status" value="1"/>
</dbReference>
<dbReference type="Pfam" id="PF01381">
    <property type="entry name" value="HTH_3"/>
    <property type="match status" value="1"/>
</dbReference>
<dbReference type="AlphaFoldDB" id="A0A328HI64"/>
<dbReference type="InterPro" id="IPR001387">
    <property type="entry name" value="Cro/C1-type_HTH"/>
</dbReference>
<evidence type="ECO:0000313" key="3">
    <source>
        <dbReference type="EMBL" id="RAM38329.1"/>
    </source>
</evidence>
<dbReference type="Pfam" id="PF06114">
    <property type="entry name" value="Peptidase_M78"/>
    <property type="match status" value="1"/>
</dbReference>
<comment type="caution">
    <text evidence="3">The sequence shown here is derived from an EMBL/GenBank/DDBJ whole genome shotgun (WGS) entry which is preliminary data.</text>
</comment>
<comment type="similarity">
    <text evidence="1">Belongs to the short-chain fatty acyl-CoA assimilation regulator (ScfR) family.</text>
</comment>
<evidence type="ECO:0000256" key="1">
    <source>
        <dbReference type="ARBA" id="ARBA00007227"/>
    </source>
</evidence>
<dbReference type="InterPro" id="IPR010359">
    <property type="entry name" value="IrrE_HExxH"/>
</dbReference>
<dbReference type="GO" id="GO:0003677">
    <property type="term" value="F:DNA binding"/>
    <property type="evidence" value="ECO:0007669"/>
    <property type="project" value="InterPro"/>
</dbReference>
<dbReference type="PANTHER" id="PTHR43236">
    <property type="entry name" value="ANTITOXIN HIGA1"/>
    <property type="match status" value="1"/>
</dbReference>
<dbReference type="SMART" id="SM00530">
    <property type="entry name" value="HTH_XRE"/>
    <property type="match status" value="1"/>
</dbReference>
<dbReference type="Proteomes" id="UP000249166">
    <property type="component" value="Unassembled WGS sequence"/>
</dbReference>
<protein>
    <submittedName>
        <fullName evidence="3">XRE family transcriptional regulator</fullName>
    </submittedName>
</protein>
<dbReference type="EMBL" id="QLNP01000062">
    <property type="protein sequence ID" value="RAM38329.1"/>
    <property type="molecule type" value="Genomic_DNA"/>
</dbReference>
<name>A0A328HI64_ARTGO</name>
<dbReference type="SUPFAM" id="SSF47413">
    <property type="entry name" value="lambda repressor-like DNA-binding domains"/>
    <property type="match status" value="1"/>
</dbReference>
<reference evidence="3 4" key="1">
    <citation type="submission" date="2018-04" db="EMBL/GenBank/DDBJ databases">
        <title>Bacteria isolated from cave deposits of Manipur.</title>
        <authorList>
            <person name="Sahoo D."/>
            <person name="Sarangthem I."/>
            <person name="Nandeibam J."/>
        </authorList>
    </citation>
    <scope>NUCLEOTIDE SEQUENCE [LARGE SCALE GENOMIC DNA]</scope>
    <source>
        <strain evidence="4">mrc11</strain>
    </source>
</reference>
<dbReference type="Gene3D" id="1.10.260.40">
    <property type="entry name" value="lambda repressor-like DNA-binding domains"/>
    <property type="match status" value="1"/>
</dbReference>
<accession>A0A328HI64</accession>